<dbReference type="Gene3D" id="3.40.50.2000">
    <property type="entry name" value="Glycogen Phosphorylase B"/>
    <property type="match status" value="2"/>
</dbReference>
<dbReference type="CDD" id="cd03801">
    <property type="entry name" value="GT4_PimA-like"/>
    <property type="match status" value="1"/>
</dbReference>
<keyword evidence="4" id="KW-1185">Reference proteome</keyword>
<dbReference type="PANTHER" id="PTHR12526:SF638">
    <property type="entry name" value="SPORE COAT PROTEIN SA"/>
    <property type="match status" value="1"/>
</dbReference>
<sequence>MKVLHLNAGNETGGGMVHILSLLQQFDRREMTLGLFERSVMYEEAQKRGLSTVCFGQTSKYDLSVLKIVADYIDREQFDIIHTHGARANLFGYLLKKWMGCRSQWVTTVHSDPRGDFIGCGWRGSIWTGLHQFALKFPDHYFAISKRFRDLLISFGIEATRITVVYNGICFEVPFCPPIRRQDIGIGENDFVLIMVARLHPVKGHILALEAVKKLVPTFPQIRLLLIGDGPLLRDLKKKVRDLELEKHVFFLGHQPYVHSFLAISDVKILSSYSESFPLVLLEAARAKLPVISTDVGGVRDLVDSPSLGWVIPVDNVSALSAAVQEAIIRKEEGTLREMGERLYEKASKEFSIARLAADVYRTYEKLECLCSKT</sequence>
<dbReference type="RefSeq" id="WP_087960384.1">
    <property type="nucleotide sequence ID" value="NZ_CP133461.1"/>
</dbReference>
<proteinExistence type="predicted"/>
<dbReference type="SUPFAM" id="SSF53756">
    <property type="entry name" value="UDP-Glycosyltransferase/glycogen phosphorylase"/>
    <property type="match status" value="1"/>
</dbReference>
<evidence type="ECO:0000313" key="4">
    <source>
        <dbReference type="Proteomes" id="UP001297580"/>
    </source>
</evidence>
<protein>
    <submittedName>
        <fullName evidence="3">Glycosyltransferase family 4 protein</fullName>
        <ecNumber evidence="3">2.4.-.-</ecNumber>
    </submittedName>
</protein>
<gene>
    <name evidence="3" type="ORF">HSX42_17405</name>
</gene>
<dbReference type="Pfam" id="PF00534">
    <property type="entry name" value="Glycos_transf_1"/>
    <property type="match status" value="1"/>
</dbReference>
<reference evidence="3 4" key="1">
    <citation type="submission" date="2023-08" db="EMBL/GenBank/DDBJ databases">
        <title>Complete genome sequence of Geobacillus thermodenitrificans K1041, a genetically tractable strain representative of the genus Geobacillus.</title>
        <authorList>
            <person name="Kani S."/>
            <person name="Suzuki H."/>
        </authorList>
    </citation>
    <scope>NUCLEOTIDE SEQUENCE [LARGE SCALE GENOMIC DNA]</scope>
    <source>
        <strain evidence="3 4">K1041</strain>
    </source>
</reference>
<dbReference type="Proteomes" id="UP001297580">
    <property type="component" value="Chromosome"/>
</dbReference>
<dbReference type="Pfam" id="PF13439">
    <property type="entry name" value="Glyco_transf_4"/>
    <property type="match status" value="1"/>
</dbReference>
<keyword evidence="3" id="KW-0328">Glycosyltransferase</keyword>
<accession>A0ABY9QAN7</accession>
<dbReference type="InterPro" id="IPR028098">
    <property type="entry name" value="Glyco_trans_4-like_N"/>
</dbReference>
<dbReference type="PANTHER" id="PTHR12526">
    <property type="entry name" value="GLYCOSYLTRANSFERASE"/>
    <property type="match status" value="1"/>
</dbReference>
<dbReference type="EMBL" id="CP133461">
    <property type="protein sequence ID" value="WMV75969.1"/>
    <property type="molecule type" value="Genomic_DNA"/>
</dbReference>
<evidence type="ECO:0000259" key="1">
    <source>
        <dbReference type="Pfam" id="PF00534"/>
    </source>
</evidence>
<organism evidence="3 4">
    <name type="scientific">Geobacillus thermodenitrificans</name>
    <dbReference type="NCBI Taxonomy" id="33940"/>
    <lineage>
        <taxon>Bacteria</taxon>
        <taxon>Bacillati</taxon>
        <taxon>Bacillota</taxon>
        <taxon>Bacilli</taxon>
        <taxon>Bacillales</taxon>
        <taxon>Anoxybacillaceae</taxon>
        <taxon>Geobacillus</taxon>
    </lineage>
</organism>
<name>A0ABY9QAN7_GEOTD</name>
<keyword evidence="3" id="KW-0808">Transferase</keyword>
<dbReference type="InterPro" id="IPR001296">
    <property type="entry name" value="Glyco_trans_1"/>
</dbReference>
<feature type="domain" description="Glycosyl transferase family 1" evidence="1">
    <location>
        <begin position="181"/>
        <end position="341"/>
    </location>
</feature>
<evidence type="ECO:0000259" key="2">
    <source>
        <dbReference type="Pfam" id="PF13439"/>
    </source>
</evidence>
<dbReference type="EC" id="2.4.-.-" evidence="3"/>
<feature type="domain" description="Glycosyltransferase subfamily 4-like N-terminal" evidence="2">
    <location>
        <begin position="13"/>
        <end position="169"/>
    </location>
</feature>
<evidence type="ECO:0000313" key="3">
    <source>
        <dbReference type="EMBL" id="WMV75969.1"/>
    </source>
</evidence>
<dbReference type="GO" id="GO:0016757">
    <property type="term" value="F:glycosyltransferase activity"/>
    <property type="evidence" value="ECO:0007669"/>
    <property type="project" value="UniProtKB-KW"/>
</dbReference>